<dbReference type="HOGENOM" id="CLU_3084608_0_0_11"/>
<gene>
    <name evidence="1" type="ORF">HMPREF9336_04195</name>
</gene>
<keyword evidence="2" id="KW-1185">Reference proteome</keyword>
<dbReference type="AlphaFoldDB" id="U1N562"/>
<reference evidence="1 2" key="1">
    <citation type="journal article" date="2011" name="Stand. Genomic Sci.">
        <title>High quality draft genome sequence of Segniliparus rugosus CDC 945(T)= (ATCC BAA-974(T)).</title>
        <authorList>
            <person name="Earl A.M."/>
            <person name="Desjardins C.A."/>
            <person name="Fitzgerald M.G."/>
            <person name="Arachchi H.M."/>
            <person name="Zeng Q."/>
            <person name="Mehta T."/>
            <person name="Griggs A."/>
            <person name="Birren B.W."/>
            <person name="Toney N.C."/>
            <person name="Carr J."/>
            <person name="Posey J."/>
            <person name="Butler W.R."/>
        </authorList>
    </citation>
    <scope>NUCLEOTIDE SEQUENCE [LARGE SCALE GENOMIC DNA]</scope>
    <source>
        <strain evidence="2">ATCC BAA-974 / DSM 45345 / CCUG 50838 / CIP 108380 / JCM 13579 / CDC 945</strain>
    </source>
</reference>
<proteinExistence type="predicted"/>
<dbReference type="RefSeq" id="WP_021030278.1">
    <property type="nucleotide sequence ID" value="NZ_KI391953.1"/>
</dbReference>
<evidence type="ECO:0000313" key="1">
    <source>
        <dbReference type="EMBL" id="ERG69304.1"/>
    </source>
</evidence>
<protein>
    <submittedName>
        <fullName evidence="1">Uncharacterized protein</fullName>
    </submittedName>
</protein>
<dbReference type="Proteomes" id="UP000004816">
    <property type="component" value="Unassembled WGS sequence"/>
</dbReference>
<evidence type="ECO:0000313" key="2">
    <source>
        <dbReference type="Proteomes" id="UP000004816"/>
    </source>
</evidence>
<dbReference type="EMBL" id="ACZI02000002">
    <property type="protein sequence ID" value="ERG69304.1"/>
    <property type="molecule type" value="Genomic_DNA"/>
</dbReference>
<sequence>MLTPEEQDEWDALFEEFFGNEIINKTTSLPKKDVPDLKSTYSYKDQIARGDF</sequence>
<dbReference type="STRING" id="679197.HMPREF9336_04195"/>
<name>U1N562_SEGRC</name>
<organism evidence="1 2">
    <name type="scientific">Segniliparus rugosus (strain ATCC BAA-974 / DSM 45345 / CCUG 50838 / CIP 108380 / JCM 13579 / CDC 945)</name>
    <dbReference type="NCBI Taxonomy" id="679197"/>
    <lineage>
        <taxon>Bacteria</taxon>
        <taxon>Bacillati</taxon>
        <taxon>Actinomycetota</taxon>
        <taxon>Actinomycetes</taxon>
        <taxon>Mycobacteriales</taxon>
        <taxon>Segniliparaceae</taxon>
        <taxon>Segniliparus</taxon>
    </lineage>
</organism>
<accession>U1N562</accession>
<comment type="caution">
    <text evidence="1">The sequence shown here is derived from an EMBL/GenBank/DDBJ whole genome shotgun (WGS) entry which is preliminary data.</text>
</comment>